<evidence type="ECO:0000313" key="14">
    <source>
        <dbReference type="Proteomes" id="UP001148018"/>
    </source>
</evidence>
<dbReference type="InterPro" id="IPR024079">
    <property type="entry name" value="MetalloPept_cat_dom_sf"/>
</dbReference>
<accession>A0A9Q0DJD2</accession>
<proteinExistence type="inferred from homology"/>
<dbReference type="InterPro" id="IPR002777">
    <property type="entry name" value="PFD_beta-like"/>
</dbReference>
<keyword evidence="8" id="KW-0325">Glycoprotein</keyword>
<dbReference type="InterPro" id="IPR036383">
    <property type="entry name" value="TSP1_rpt_sf"/>
</dbReference>
<evidence type="ECO:0000256" key="1">
    <source>
        <dbReference type="ARBA" id="ARBA00004123"/>
    </source>
</evidence>
<dbReference type="GO" id="GO:0008237">
    <property type="term" value="F:metallopeptidase activity"/>
    <property type="evidence" value="ECO:0007669"/>
    <property type="project" value="InterPro"/>
</dbReference>
<dbReference type="InterPro" id="IPR002870">
    <property type="entry name" value="Peptidase_M12B_N"/>
</dbReference>
<evidence type="ECO:0000313" key="13">
    <source>
        <dbReference type="EMBL" id="KAJ3588661.1"/>
    </source>
</evidence>
<dbReference type="PANTHER" id="PTHR12765">
    <property type="entry name" value="RED PROTEIN IK FACTOR CYTOKINE IK"/>
    <property type="match status" value="1"/>
</dbReference>
<evidence type="ECO:0000256" key="10">
    <source>
        <dbReference type="SAM" id="Coils"/>
    </source>
</evidence>
<comment type="subcellular location">
    <subcellularLocation>
        <location evidence="2">Mitochondrion</location>
    </subcellularLocation>
    <subcellularLocation>
        <location evidence="1">Nucleus</location>
    </subcellularLocation>
</comment>
<sequence>AFSELQVKMNDRQQKVQIADLQIQQLNQLKKHCSLTHIEVKGLPPHTRMYEGVGRMFILQSGEEINTQLTDKQKTADTKIKDLELYWPRPRSRRHAPGGGREEPRKEKREEDRGGGVVIFYNVTIFGRELHLRLRQNSRLVAPGATVEWQQEGRASVQLPLEDQLCHYSGDVSHAPDTAVALSTCHGLAGMIRLGQEKFFIEPLERENKEEEKGRGQEHIVNEIYQDRSLGANINIILVRIIMLSGSKQLIEVWNPSHSLENVCRWAFLQQKAEPSSEHHDHAIYLTRQEFGPHGMQVRSCTLTLEDGFSSAFVVAHETGHVHHDNPFFCKTKKSPPIDGTQCGPGKNCFKGYCLHLTPDLLRQDGGWGSWGSFGGCSRTCGGGVQYHTRQCTSPQPTNGGRPCIGNSYEFQLCSLTECPSFSDYRCQLYCQSQESGEVVYMETQVNDGTPCTYTDAYSLCVRAECEVALKNQDSGVVFLNDGNQLPESRAVVERGVAWNYANQEERETVQTSGPLKYPVVLMVRCHGDSKVTVSYKYIVKENVKKSLVDNRLHDDTVFYQRKADAKMVQRIFCSNVNKPRAITRWCNTLPCPSASWVPGDWGVCSASCGPSGYETRWVRCQQASSEGQQRSVSSQHCSEERPVGKRPCARTPCPLSWRTGPWSQVLSRYCSMPKYGQMCCKSCSHGNFTSRDNVSTTTELMSRSFNSTQASSQSPNRKWSLSATTTSPPLSPNRKWSLSAATSSPSVSSDFIYVDFEDYEDSTSSGGGSTASTAATTAFVTAVTGEDTTETVDTRGRTVLIPPTGVPPTGVPPTGAPPTGVPPTGVPPTGVPPTGAPPTGVPPTGAPPTGAPPTGVPPTGALPTSAPPPSLSNVVDEVKDGGLHSPDSGIHTWQNAERSQTPYVSELSGEPGGQHYVSLKRSNPDFPILIRECSGVQARLWARYEFGKEQSVTLENMNADQVRYRLVLLGGGDGDFATMPETEAYSNPLAPDGHEIDDHAAALQSKLTNDDFRKLLMTPRSAPSSAPPSKSRQHEMPRDYNEDEDPAARRRKKKRDKSAAEKRRQVIQESKFLGGDMEHTHLVKGLDFALLQKVRAEITSKEKEEEDLMEKVQKEVKKDIEQEEKMEFKTRLGRNVYRMVFRSRIVERNELFLPGRMAYVVDLDDEYADTDIPTTLIRSKADCPSMEAQTTLTTNDIVISKLTQILSYLRQGTRHKKIKKKDKGKLDEKKAAEADLSIFEDIGDYIPSASSVSKAAAKEKERHREKERERERERDREREREEDQRRQSYFEKPLADDPEGNKKGPLGRWDFDTQEEYSDYMNNKEALPKAAFQYGIKMSEGRKTRRFKETNEKAELDRQWKKISAIIEKRKKMESDG</sequence>
<feature type="region of interest" description="Disordered" evidence="11">
    <location>
        <begin position="705"/>
        <end position="743"/>
    </location>
</feature>
<gene>
    <name evidence="13" type="ORF">NHX12_009515</name>
</gene>
<dbReference type="InterPro" id="IPR012492">
    <property type="entry name" value="RED_C"/>
</dbReference>
<comment type="similarity">
    <text evidence="4">Belongs to the prefoldin subunit beta family.</text>
</comment>
<dbReference type="Proteomes" id="UP001148018">
    <property type="component" value="Unassembled WGS sequence"/>
</dbReference>
<dbReference type="Pfam" id="PF07807">
    <property type="entry name" value="RED_C"/>
    <property type="match status" value="1"/>
</dbReference>
<evidence type="ECO:0000256" key="8">
    <source>
        <dbReference type="ARBA" id="ARBA00023180"/>
    </source>
</evidence>
<keyword evidence="9" id="KW-0539">Nucleus</keyword>
<feature type="region of interest" description="Disordered" evidence="11">
    <location>
        <begin position="786"/>
        <end position="869"/>
    </location>
</feature>
<dbReference type="Pfam" id="PF00090">
    <property type="entry name" value="TSP_1"/>
    <property type="match status" value="1"/>
</dbReference>
<dbReference type="SMART" id="SM00916">
    <property type="entry name" value="L51_S25_CI-B8"/>
    <property type="match status" value="1"/>
</dbReference>
<dbReference type="InterPro" id="IPR036249">
    <property type="entry name" value="Thioredoxin-like_sf"/>
</dbReference>
<keyword evidence="6" id="KW-0496">Mitochondrion</keyword>
<dbReference type="Pfam" id="PF01562">
    <property type="entry name" value="Pep_M12B_propep"/>
    <property type="match status" value="1"/>
</dbReference>
<dbReference type="SMART" id="SM00209">
    <property type="entry name" value="TSP1"/>
    <property type="match status" value="1"/>
</dbReference>
<evidence type="ECO:0000256" key="4">
    <source>
        <dbReference type="ARBA" id="ARBA00008045"/>
    </source>
</evidence>
<feature type="region of interest" description="Disordered" evidence="11">
    <location>
        <begin position="1252"/>
        <end position="1311"/>
    </location>
</feature>
<dbReference type="Pfam" id="PF05047">
    <property type="entry name" value="L51_S25_CI-B8"/>
    <property type="match status" value="1"/>
</dbReference>
<feature type="compositionally biased region" description="Low complexity" evidence="11">
    <location>
        <begin position="1020"/>
        <end position="1031"/>
    </location>
</feature>
<dbReference type="GO" id="GO:0005634">
    <property type="term" value="C:nucleus"/>
    <property type="evidence" value="ECO:0007669"/>
    <property type="project" value="UniProtKB-SubCell"/>
</dbReference>
<dbReference type="GO" id="GO:0016272">
    <property type="term" value="C:prefoldin complex"/>
    <property type="evidence" value="ECO:0007669"/>
    <property type="project" value="InterPro"/>
</dbReference>
<evidence type="ECO:0000256" key="7">
    <source>
        <dbReference type="ARBA" id="ARBA00023157"/>
    </source>
</evidence>
<dbReference type="InterPro" id="IPR012916">
    <property type="entry name" value="RED_N"/>
</dbReference>
<feature type="compositionally biased region" description="Pro residues" evidence="11">
    <location>
        <begin position="805"/>
        <end position="857"/>
    </location>
</feature>
<dbReference type="Gene3D" id="1.10.287.370">
    <property type="match status" value="1"/>
</dbReference>
<dbReference type="InterPro" id="IPR039896">
    <property type="entry name" value="Red-like"/>
</dbReference>
<evidence type="ECO:0000259" key="12">
    <source>
        <dbReference type="SMART" id="SM00916"/>
    </source>
</evidence>
<dbReference type="SUPFAM" id="SSF55486">
    <property type="entry name" value="Metalloproteases ('zincins'), catalytic domain"/>
    <property type="match status" value="1"/>
</dbReference>
<dbReference type="Pfam" id="PF01920">
    <property type="entry name" value="Prefoldin_2"/>
    <property type="match status" value="1"/>
</dbReference>
<protein>
    <recommendedName>
        <fullName evidence="12">Ribosomal protein/NADH dehydrogenase domain-containing protein</fullName>
    </recommendedName>
</protein>
<feature type="coiled-coil region" evidence="10">
    <location>
        <begin position="1092"/>
        <end position="1123"/>
    </location>
</feature>
<dbReference type="GO" id="GO:0005739">
    <property type="term" value="C:mitochondrion"/>
    <property type="evidence" value="ECO:0007669"/>
    <property type="project" value="UniProtKB-SubCell"/>
</dbReference>
<dbReference type="PROSITE" id="PS50092">
    <property type="entry name" value="TSP1"/>
    <property type="match status" value="2"/>
</dbReference>
<dbReference type="SUPFAM" id="SSF82895">
    <property type="entry name" value="TSP-1 type 1 repeat"/>
    <property type="match status" value="2"/>
</dbReference>
<dbReference type="Gene3D" id="2.20.100.10">
    <property type="entry name" value="Thrombospondin type-1 (TSP1) repeat"/>
    <property type="match status" value="1"/>
</dbReference>
<dbReference type="Pfam" id="PF19030">
    <property type="entry name" value="TSP1_ADAMTS"/>
    <property type="match status" value="1"/>
</dbReference>
<feature type="compositionally biased region" description="Polar residues" evidence="11">
    <location>
        <begin position="705"/>
        <end position="720"/>
    </location>
</feature>
<dbReference type="EMBL" id="JANIIK010000115">
    <property type="protein sequence ID" value="KAJ3588661.1"/>
    <property type="molecule type" value="Genomic_DNA"/>
</dbReference>
<feature type="region of interest" description="Disordered" evidence="11">
    <location>
        <begin position="1019"/>
        <end position="1066"/>
    </location>
</feature>
<keyword evidence="10" id="KW-0175">Coiled coil</keyword>
<comment type="similarity">
    <text evidence="3">Belongs to the RED family.</text>
</comment>
<dbReference type="SUPFAM" id="SSF52833">
    <property type="entry name" value="Thioredoxin-like"/>
    <property type="match status" value="1"/>
</dbReference>
<keyword evidence="7" id="KW-1015">Disulfide bond</keyword>
<dbReference type="InterPro" id="IPR000884">
    <property type="entry name" value="TSP1_rpt"/>
</dbReference>
<evidence type="ECO:0000256" key="5">
    <source>
        <dbReference type="ARBA" id="ARBA00022737"/>
    </source>
</evidence>
<evidence type="ECO:0000256" key="3">
    <source>
        <dbReference type="ARBA" id="ARBA00006660"/>
    </source>
</evidence>
<dbReference type="SUPFAM" id="SSF46579">
    <property type="entry name" value="Prefoldin"/>
    <property type="match status" value="1"/>
</dbReference>
<dbReference type="InterPro" id="IPR007741">
    <property type="entry name" value="Ribosomal_mL43/mS25/NADH_DH"/>
</dbReference>
<evidence type="ECO:0000256" key="6">
    <source>
        <dbReference type="ARBA" id="ARBA00023128"/>
    </source>
</evidence>
<evidence type="ECO:0000256" key="2">
    <source>
        <dbReference type="ARBA" id="ARBA00004173"/>
    </source>
</evidence>
<dbReference type="FunFam" id="2.20.100.10:FF:000001">
    <property type="entry name" value="semaphorin-5A isoform X1"/>
    <property type="match status" value="1"/>
</dbReference>
<keyword evidence="14" id="KW-1185">Reference proteome</keyword>
<dbReference type="Gene3D" id="3.40.390.10">
    <property type="entry name" value="Collagenase (Catalytic Domain)"/>
    <property type="match status" value="1"/>
</dbReference>
<dbReference type="CDD" id="cd23164">
    <property type="entry name" value="Prefoldin_1"/>
    <property type="match status" value="1"/>
</dbReference>
<evidence type="ECO:0000256" key="9">
    <source>
        <dbReference type="ARBA" id="ARBA00023242"/>
    </source>
</evidence>
<feature type="domain" description="Ribosomal protein/NADH dehydrogenase" evidence="12">
    <location>
        <begin position="911"/>
        <end position="974"/>
    </location>
</feature>
<name>A0A9Q0DJD2_9TELE</name>
<dbReference type="Gene3D" id="3.40.30.10">
    <property type="entry name" value="Glutaredoxin"/>
    <property type="match status" value="1"/>
</dbReference>
<dbReference type="InterPro" id="IPR009053">
    <property type="entry name" value="Prefoldin"/>
</dbReference>
<feature type="region of interest" description="Disordered" evidence="11">
    <location>
        <begin position="87"/>
        <end position="112"/>
    </location>
</feature>
<feature type="compositionally biased region" description="Basic and acidic residues" evidence="11">
    <location>
        <begin position="1257"/>
        <end position="1303"/>
    </location>
</feature>
<feature type="non-terminal residue" evidence="13">
    <location>
        <position position="1378"/>
    </location>
</feature>
<dbReference type="OrthoDB" id="3366823at2759"/>
<feature type="compositionally biased region" description="Basic and acidic residues" evidence="11">
    <location>
        <begin position="100"/>
        <end position="112"/>
    </location>
</feature>
<dbReference type="Pfam" id="PF07808">
    <property type="entry name" value="RED_N"/>
    <property type="match status" value="1"/>
</dbReference>
<evidence type="ECO:0000256" key="11">
    <source>
        <dbReference type="SAM" id="MobiDB-lite"/>
    </source>
</evidence>
<comment type="caution">
    <text evidence="13">The sequence shown here is derived from an EMBL/GenBank/DDBJ whole genome shotgun (WGS) entry which is preliminary data.</text>
</comment>
<organism evidence="13 14">
    <name type="scientific">Muraenolepis orangiensis</name>
    <name type="common">Patagonian moray cod</name>
    <dbReference type="NCBI Taxonomy" id="630683"/>
    <lineage>
        <taxon>Eukaryota</taxon>
        <taxon>Metazoa</taxon>
        <taxon>Chordata</taxon>
        <taxon>Craniata</taxon>
        <taxon>Vertebrata</taxon>
        <taxon>Euteleostomi</taxon>
        <taxon>Actinopterygii</taxon>
        <taxon>Neopterygii</taxon>
        <taxon>Teleostei</taxon>
        <taxon>Neoteleostei</taxon>
        <taxon>Acanthomorphata</taxon>
        <taxon>Zeiogadaria</taxon>
        <taxon>Gadariae</taxon>
        <taxon>Gadiformes</taxon>
        <taxon>Muraenolepidoidei</taxon>
        <taxon>Muraenolepididae</taxon>
        <taxon>Muraenolepis</taxon>
    </lineage>
</organism>
<dbReference type="GO" id="GO:0051082">
    <property type="term" value="F:unfolded protein binding"/>
    <property type="evidence" value="ECO:0007669"/>
    <property type="project" value="InterPro"/>
</dbReference>
<keyword evidence="5" id="KW-0677">Repeat</keyword>
<reference evidence="13" key="1">
    <citation type="submission" date="2022-07" db="EMBL/GenBank/DDBJ databases">
        <title>Chromosome-level genome of Muraenolepis orangiensis.</title>
        <authorList>
            <person name="Kim J."/>
        </authorList>
    </citation>
    <scope>NUCLEOTIDE SEQUENCE</scope>
    <source>
        <strain evidence="13">KU_S4_2022</strain>
        <tissue evidence="13">Muscle</tissue>
    </source>
</reference>
<dbReference type="GO" id="GO:0006457">
    <property type="term" value="P:protein folding"/>
    <property type="evidence" value="ECO:0007669"/>
    <property type="project" value="InterPro"/>
</dbReference>